<evidence type="ECO:0000313" key="5">
    <source>
        <dbReference type="Proteomes" id="UP000092839"/>
    </source>
</evidence>
<evidence type="ECO:0000256" key="2">
    <source>
        <dbReference type="SAM" id="SignalP"/>
    </source>
</evidence>
<dbReference type="Pfam" id="PF11737">
    <property type="entry name" value="DUF3300"/>
    <property type="match status" value="1"/>
</dbReference>
<sequence length="556" mass="58846">MFRCDKMLLALVLLLTVPATAPAQAPATAPAPSQASVQPQAEQALLKPEQLEALVAPIALYPDALVANVLAASTYPLEVVQADRWVKANKTLKGDALKRGVDKQAWDDSVKALASTADVLAMMSDKIDWTKGLGDAVLAQQPDVMDAIQRLRTKAYDNKKLVTTKQQKVSVQTQEAKQVVVIESADPETMYVPYYDPATVYGAWPYAEYPPYYFGYPPYIGAGVIATGLAFGAGWAIGRWGNYWGGGFNWGNRNLYVNHFNRTTNIGNSWQHNPAHRQGVRYNNANVAQRFGNNNLKAGASNRMDFRGRDGQQVLRPGQDRPGGADRAGDRAGDRIGDRAGDRGGDRVGDRGGSRPGTADRAKGGDRGGDRAKAAGGDRAKAANRGGGSAARGDRGGGRGEAMNVSSGRAAAAHADRGRASMASMSPRGGGASFAGRGGGGFGGGAAMRGGGGFGGGGGFRGGGGRRSDIALKHGIVQLGYLANGLGYYRFSYLGSNKAYVGVMAQEVERVMPEAVMRGSDGYLRVYYDKLGLKLRTYTDWLSSGANIPSRSEVPR</sequence>
<dbReference type="OrthoDB" id="197257at2"/>
<dbReference type="PANTHER" id="PTHR40269">
    <property type="entry name" value="OUTER MEMBRANE PROTEIN-RELATED"/>
    <property type="match status" value="1"/>
</dbReference>
<keyword evidence="5" id="KW-1185">Reference proteome</keyword>
<gene>
    <name evidence="4" type="ORF">LMTR13_14465</name>
</gene>
<accession>A0A1B1URZ7</accession>
<evidence type="ECO:0000313" key="4">
    <source>
        <dbReference type="EMBL" id="ANW05562.1"/>
    </source>
</evidence>
<dbReference type="KEGG" id="bic:LMTR13_14465"/>
<dbReference type="InterPro" id="IPR030392">
    <property type="entry name" value="S74_ICA"/>
</dbReference>
<name>A0A1B1URZ7_9BRAD</name>
<dbReference type="InterPro" id="IPR021728">
    <property type="entry name" value="DUF3300"/>
</dbReference>
<feature type="chain" id="PRO_5008530955" description="Peptidase S74 domain-containing protein" evidence="2">
    <location>
        <begin position="24"/>
        <end position="556"/>
    </location>
</feature>
<dbReference type="PANTHER" id="PTHR40269:SF1">
    <property type="entry name" value="OUTER MEMBRANE PROTEIN"/>
    <property type="match status" value="1"/>
</dbReference>
<reference evidence="4 5" key="1">
    <citation type="submission" date="2016-07" db="EMBL/GenBank/DDBJ databases">
        <title>Complete genome sequence of Bradyrhizobium icense LMTR 13T, a potential inoculant strain isolated from lima bean (Phaseolus lunatus) in Peru.</title>
        <authorList>
            <person name="Ormeno-Orrillo E."/>
            <person name="Duran D."/>
            <person name="Rogel M.A."/>
            <person name="Rey L."/>
            <person name="Imperial J."/>
            <person name="Ruiz-Argueso T."/>
            <person name="Martinez-Romero E."/>
        </authorList>
    </citation>
    <scope>NUCLEOTIDE SEQUENCE [LARGE SCALE GENOMIC DNA]</scope>
    <source>
        <strain evidence="4 5">LMTR 13</strain>
    </source>
</reference>
<proteinExistence type="predicted"/>
<dbReference type="Proteomes" id="UP000092839">
    <property type="component" value="Chromosome"/>
</dbReference>
<feature type="domain" description="Peptidase S74" evidence="3">
    <location>
        <begin position="468"/>
        <end position="516"/>
    </location>
</feature>
<dbReference type="Pfam" id="PF13884">
    <property type="entry name" value="Peptidase_S74"/>
    <property type="match status" value="1"/>
</dbReference>
<evidence type="ECO:0000256" key="1">
    <source>
        <dbReference type="SAM" id="MobiDB-lite"/>
    </source>
</evidence>
<dbReference type="RefSeq" id="WP_065732686.1">
    <property type="nucleotide sequence ID" value="NZ_CP016428.1"/>
</dbReference>
<feature type="region of interest" description="Disordered" evidence="1">
    <location>
        <begin position="310"/>
        <end position="432"/>
    </location>
</feature>
<dbReference type="AlphaFoldDB" id="A0A1B1URZ7"/>
<protein>
    <recommendedName>
        <fullName evidence="3">Peptidase S74 domain-containing protein</fullName>
    </recommendedName>
</protein>
<feature type="signal peptide" evidence="2">
    <location>
        <begin position="1"/>
        <end position="23"/>
    </location>
</feature>
<dbReference type="STRING" id="1274631.LMTR13_14465"/>
<keyword evidence="2" id="KW-0732">Signal</keyword>
<feature type="compositionally biased region" description="Basic and acidic residues" evidence="1">
    <location>
        <begin position="323"/>
        <end position="381"/>
    </location>
</feature>
<dbReference type="EMBL" id="CP016428">
    <property type="protein sequence ID" value="ANW05562.1"/>
    <property type="molecule type" value="Genomic_DNA"/>
</dbReference>
<evidence type="ECO:0000259" key="3">
    <source>
        <dbReference type="Pfam" id="PF13884"/>
    </source>
</evidence>
<organism evidence="4 5">
    <name type="scientific">Bradyrhizobium icense</name>
    <dbReference type="NCBI Taxonomy" id="1274631"/>
    <lineage>
        <taxon>Bacteria</taxon>
        <taxon>Pseudomonadati</taxon>
        <taxon>Pseudomonadota</taxon>
        <taxon>Alphaproteobacteria</taxon>
        <taxon>Hyphomicrobiales</taxon>
        <taxon>Nitrobacteraceae</taxon>
        <taxon>Bradyrhizobium</taxon>
    </lineage>
</organism>